<dbReference type="RefSeq" id="XP_007747368.1">
    <property type="nucleotide sequence ID" value="XM_007749178.1"/>
</dbReference>
<keyword evidence="2" id="KW-1185">Reference proteome</keyword>
<name>W9WIM2_9EURO</name>
<dbReference type="Proteomes" id="UP000019471">
    <property type="component" value="Unassembled WGS sequence"/>
</dbReference>
<dbReference type="GeneID" id="19193295"/>
<dbReference type="HOGENOM" id="CLU_2904023_0_0_1"/>
<evidence type="ECO:0000313" key="2">
    <source>
        <dbReference type="Proteomes" id="UP000019471"/>
    </source>
</evidence>
<organism evidence="1 2">
    <name type="scientific">Cladophialophora psammophila CBS 110553</name>
    <dbReference type="NCBI Taxonomy" id="1182543"/>
    <lineage>
        <taxon>Eukaryota</taxon>
        <taxon>Fungi</taxon>
        <taxon>Dikarya</taxon>
        <taxon>Ascomycota</taxon>
        <taxon>Pezizomycotina</taxon>
        <taxon>Eurotiomycetes</taxon>
        <taxon>Chaetothyriomycetidae</taxon>
        <taxon>Chaetothyriales</taxon>
        <taxon>Herpotrichiellaceae</taxon>
        <taxon>Cladophialophora</taxon>
    </lineage>
</organism>
<comment type="caution">
    <text evidence="1">The sequence shown here is derived from an EMBL/GenBank/DDBJ whole genome shotgun (WGS) entry which is preliminary data.</text>
</comment>
<gene>
    <name evidence="1" type="ORF">A1O5_08596</name>
</gene>
<reference evidence="1 2" key="1">
    <citation type="submission" date="2013-03" db="EMBL/GenBank/DDBJ databases">
        <title>The Genome Sequence of Cladophialophora psammophila CBS 110553.</title>
        <authorList>
            <consortium name="The Broad Institute Genomics Platform"/>
            <person name="Cuomo C."/>
            <person name="de Hoog S."/>
            <person name="Gorbushina A."/>
            <person name="Walker B."/>
            <person name="Young S.K."/>
            <person name="Zeng Q."/>
            <person name="Gargeya S."/>
            <person name="Fitzgerald M."/>
            <person name="Haas B."/>
            <person name="Abouelleil A."/>
            <person name="Allen A.W."/>
            <person name="Alvarado L."/>
            <person name="Arachchi H.M."/>
            <person name="Berlin A.M."/>
            <person name="Chapman S.B."/>
            <person name="Gainer-Dewar J."/>
            <person name="Goldberg J."/>
            <person name="Griggs A."/>
            <person name="Gujja S."/>
            <person name="Hansen M."/>
            <person name="Howarth C."/>
            <person name="Imamovic A."/>
            <person name="Ireland A."/>
            <person name="Larimer J."/>
            <person name="McCowan C."/>
            <person name="Murphy C."/>
            <person name="Pearson M."/>
            <person name="Poon T.W."/>
            <person name="Priest M."/>
            <person name="Roberts A."/>
            <person name="Saif S."/>
            <person name="Shea T."/>
            <person name="Sisk P."/>
            <person name="Sykes S."/>
            <person name="Wortman J."/>
            <person name="Nusbaum C."/>
            <person name="Birren B."/>
        </authorList>
    </citation>
    <scope>NUCLEOTIDE SEQUENCE [LARGE SCALE GENOMIC DNA]</scope>
    <source>
        <strain evidence="1 2">CBS 110553</strain>
    </source>
</reference>
<accession>W9WIM2</accession>
<dbReference type="AlphaFoldDB" id="W9WIM2"/>
<dbReference type="EMBL" id="AMGX01000014">
    <property type="protein sequence ID" value="EXJ67982.1"/>
    <property type="molecule type" value="Genomic_DNA"/>
</dbReference>
<evidence type="ECO:0000313" key="1">
    <source>
        <dbReference type="EMBL" id="EXJ67982.1"/>
    </source>
</evidence>
<sequence length="62" mass="6838">MIYWIRGNATGSQRPLCACKHSGSARNIFREYLRVYLSPSPSSTPSVILSAHFLFMESGGTS</sequence>
<protein>
    <submittedName>
        <fullName evidence="1">Uncharacterized protein</fullName>
    </submittedName>
</protein>
<proteinExistence type="predicted"/>